<dbReference type="Pfam" id="PF18358">
    <property type="entry name" value="Tudor_4"/>
    <property type="match status" value="1"/>
</dbReference>
<evidence type="ECO:0000313" key="23">
    <source>
        <dbReference type="Proteomes" id="UP001233172"/>
    </source>
</evidence>
<feature type="compositionally biased region" description="Low complexity" evidence="17">
    <location>
        <begin position="716"/>
        <end position="727"/>
    </location>
</feature>
<dbReference type="GO" id="GO:0070828">
    <property type="term" value="P:heterochromatin organization"/>
    <property type="evidence" value="ECO:0007669"/>
    <property type="project" value="TreeGrafter"/>
</dbReference>
<keyword evidence="23" id="KW-1185">Reference proteome</keyword>
<dbReference type="SMART" id="SM00391">
    <property type="entry name" value="MBD"/>
    <property type="match status" value="1"/>
</dbReference>
<keyword evidence="7" id="KW-0949">S-adenosyl-L-methionine</keyword>
<evidence type="ECO:0000256" key="12">
    <source>
        <dbReference type="ARBA" id="ARBA00023015"/>
    </source>
</evidence>
<dbReference type="SMART" id="SM00333">
    <property type="entry name" value="TUDOR"/>
    <property type="match status" value="2"/>
</dbReference>
<keyword evidence="10" id="KW-0862">Zinc</keyword>
<dbReference type="GO" id="GO:0032259">
    <property type="term" value="P:methylation"/>
    <property type="evidence" value="ECO:0007669"/>
    <property type="project" value="UniProtKB-KW"/>
</dbReference>
<evidence type="ECO:0000259" key="20">
    <source>
        <dbReference type="PROSITE" id="PS50868"/>
    </source>
</evidence>
<keyword evidence="6" id="KW-0808">Transferase</keyword>
<evidence type="ECO:0000256" key="2">
    <source>
        <dbReference type="ARBA" id="ARBA00004286"/>
    </source>
</evidence>
<dbReference type="GO" id="GO:0003677">
    <property type="term" value="F:DNA binding"/>
    <property type="evidence" value="ECO:0007669"/>
    <property type="project" value="InterPro"/>
</dbReference>
<dbReference type="PROSITE" id="PS50982">
    <property type="entry name" value="MBD"/>
    <property type="match status" value="1"/>
</dbReference>
<feature type="coiled-coil region" evidence="16">
    <location>
        <begin position="212"/>
        <end position="239"/>
    </location>
</feature>
<dbReference type="InterPro" id="IPR016177">
    <property type="entry name" value="DNA-bd_dom_sf"/>
</dbReference>
<evidence type="ECO:0000256" key="6">
    <source>
        <dbReference type="ARBA" id="ARBA00022679"/>
    </source>
</evidence>
<dbReference type="InterPro" id="IPR047232">
    <property type="entry name" value="SETDB1/2-like_MBD"/>
</dbReference>
<dbReference type="Gene3D" id="3.30.890.10">
    <property type="entry name" value="Methyl-cpg-binding Protein 2, Chain A"/>
    <property type="match status" value="1"/>
</dbReference>
<gene>
    <name evidence="22" type="ORF">Bpfe_028674</name>
</gene>
<keyword evidence="11" id="KW-0156">Chromatin regulator</keyword>
<dbReference type="InterPro" id="IPR051516">
    <property type="entry name" value="SETDB_methyltransferase"/>
</dbReference>
<dbReference type="InterPro" id="IPR007728">
    <property type="entry name" value="Pre-SET_dom"/>
</dbReference>
<feature type="region of interest" description="Disordered" evidence="17">
    <location>
        <begin position="25"/>
        <end position="77"/>
    </location>
</feature>
<dbReference type="GO" id="GO:0005694">
    <property type="term" value="C:chromosome"/>
    <property type="evidence" value="ECO:0007669"/>
    <property type="project" value="UniProtKB-SubCell"/>
</dbReference>
<protein>
    <submittedName>
        <fullName evidence="22">Histone-lysine N-methyltransferase SETDB1</fullName>
    </submittedName>
</protein>
<evidence type="ECO:0000259" key="18">
    <source>
        <dbReference type="PROSITE" id="PS50280"/>
    </source>
</evidence>
<keyword evidence="3" id="KW-0158">Chromosome</keyword>
<evidence type="ECO:0000256" key="5">
    <source>
        <dbReference type="ARBA" id="ARBA00022603"/>
    </source>
</evidence>
<name>A0AAD8AVR0_BIOPF</name>
<feature type="compositionally biased region" description="Polar residues" evidence="17">
    <location>
        <begin position="295"/>
        <end position="305"/>
    </location>
</feature>
<dbReference type="InterPro" id="IPR041291">
    <property type="entry name" value="TUDOR_5"/>
</dbReference>
<evidence type="ECO:0000256" key="16">
    <source>
        <dbReference type="SAM" id="Coils"/>
    </source>
</evidence>
<dbReference type="Pfam" id="PF05033">
    <property type="entry name" value="Pre-SET"/>
    <property type="match status" value="1"/>
</dbReference>
<dbReference type="InterPro" id="IPR002999">
    <property type="entry name" value="Tudor"/>
</dbReference>
<sequence length="1319" mass="149072">MYYIKLFLRFSMPPKKIRIGKVTPGAKKNALRRRKLREAKRQQELQYEMDRHNTPQQEIPKAVEDSKMAETPATSKDEDDDVVIMEEADIEKAEVTVTLADITKAIEMGKQVAQLSEEELVLIKKEIVTLETYPLEDGVYDMVTCMMANPKALLNIPMSEKALENMITNIFESIPPEERFDPTDKEFSSMALKLDVIEKSNQAVSKIFLECHTKLKQLKQELTKELADIEAEIALYEKQNEETCLLIDSDEESDLTILNSSFPSSDSKKSPQKEPAAQSAGMNAEKQQHQDPLSMDTTVSESHPNIKNILGSPANKTIPSIDELRSKFVNAVNKSIPSLITTLQHQSSAASTTSIQNCTLTTTARQQATQQQTQPQVANKTLSLQLPVKWPELKVHDKVLGKKFNDVWYSGTILDIYPASVNTEWSSKVKFDGKGLKVLPGKHVAYRDSIAYFIKVGTRVVAVYKEEDAANSFYAGVIAEAPSAKNNRRFLVFFDDGYAQYCDAKELHKVYMQSENVWEDINPDTSAFIKEYLRIYPERPMVRLSKGQVVRTEWNGKWWTAKVQETDASLVKMYFQADKRTEWIYRGSTRLEPLFKALANADAIKAAGSSRGRRHNLNMRPSDTHTKPSVEYTRGVVDDDSNSSPASSQKDKVKATAPVSRTAESSKKKSNVAKKSTGGIVPTVGTSSPTPELSDTSKSIQWEAPWTKYQRKAPATQRSQSVDSTSQDSDKVSTTREKPKPSSGNSQKFKDIATVLAERLAASSTPQVEYDEEQATGKRVEKSFEINDQTRVTFKAHKCGPSCVDERVGLEKFKGHSALQIPIMLGWERQVCKARPSTKRFIVYRAPCGLRLRTIEEVDKYLYTTDSQLSIDLFCFDQELHVNTEFVAVKTYCDIKDLSYGRENYPVSCVNGVDRHYPDYVEYSDHRIPSKGVTLNLDPEFLTCCDCTDNCRDRSKCACQQMTIENTSWIGEKDENAGYHYRRLPEPLFTGIVECNSRCKCDSRCANKVAQNGLKMRLQVFKTEKKGWGLRCLDDIAKGSFICIYAGQLLTDKGANEDGKQFGDEYLAELDFIEVVERQKEGYESDADLDFSDDDKDDNYKAEDDSDYTEDSPPRSRRKLRKRKADDSESETKKDKTESPEQVPEPTTVDKPISISDDEEEEDDEDPTPKKVTEPSGSLSPEVTKKLRSRAKKSTGGSRFNLSTSFKASQEALPEKDIKKERAPTRSYFLDDTECYIMDAKLMGNLGRYLNHSCSPNVFVQNIFVDTHDLRFPWVAFFAGQYIRAGTELTWDYNYEVGSVPDKILYCYCGSATCRGRLL</sequence>
<feature type="domain" description="Pre-SET" evidence="19">
    <location>
        <begin position="943"/>
        <end position="1013"/>
    </location>
</feature>
<evidence type="ECO:0000256" key="7">
    <source>
        <dbReference type="ARBA" id="ARBA00022691"/>
    </source>
</evidence>
<feature type="compositionally biased region" description="Polar residues" evidence="17">
    <location>
        <begin position="684"/>
        <end position="700"/>
    </location>
</feature>
<dbReference type="GO" id="GO:0008270">
    <property type="term" value="F:zinc ion binding"/>
    <property type="evidence" value="ECO:0007669"/>
    <property type="project" value="InterPro"/>
</dbReference>
<dbReference type="SMART" id="SM00468">
    <property type="entry name" value="PreSET"/>
    <property type="match status" value="1"/>
</dbReference>
<feature type="region of interest" description="Disordered" evidence="17">
    <location>
        <begin position="257"/>
        <end position="311"/>
    </location>
</feature>
<dbReference type="PROSITE" id="PS50868">
    <property type="entry name" value="POST_SET"/>
    <property type="match status" value="1"/>
</dbReference>
<feature type="compositionally biased region" description="Acidic residues" evidence="17">
    <location>
        <begin position="1156"/>
        <end position="1166"/>
    </location>
</feature>
<dbReference type="SMART" id="SM00317">
    <property type="entry name" value="SET"/>
    <property type="match status" value="1"/>
</dbReference>
<evidence type="ECO:0000256" key="11">
    <source>
        <dbReference type="ARBA" id="ARBA00022853"/>
    </source>
</evidence>
<keyword evidence="8" id="KW-0479">Metal-binding</keyword>
<dbReference type="EMBL" id="JASAOG010000257">
    <property type="protein sequence ID" value="KAK0041880.1"/>
    <property type="molecule type" value="Genomic_DNA"/>
</dbReference>
<evidence type="ECO:0000259" key="21">
    <source>
        <dbReference type="PROSITE" id="PS50982"/>
    </source>
</evidence>
<comment type="caution">
    <text evidence="22">The sequence shown here is derived from an EMBL/GenBank/DDBJ whole genome shotgun (WGS) entry which is preliminary data.</text>
</comment>
<evidence type="ECO:0000313" key="22">
    <source>
        <dbReference type="EMBL" id="KAK0041880.1"/>
    </source>
</evidence>
<feature type="region of interest" description="Disordered" evidence="17">
    <location>
        <begin position="606"/>
        <end position="749"/>
    </location>
</feature>
<dbReference type="InterPro" id="IPR046341">
    <property type="entry name" value="SET_dom_sf"/>
</dbReference>
<dbReference type="Pfam" id="PF18300">
    <property type="entry name" value="DUF5604"/>
    <property type="match status" value="1"/>
</dbReference>
<evidence type="ECO:0000256" key="10">
    <source>
        <dbReference type="ARBA" id="ARBA00022833"/>
    </source>
</evidence>
<feature type="domain" description="MBD" evidence="21">
    <location>
        <begin position="813"/>
        <end position="881"/>
    </location>
</feature>
<feature type="region of interest" description="Disordered" evidence="17">
    <location>
        <begin position="1083"/>
        <end position="1206"/>
    </location>
</feature>
<dbReference type="InterPro" id="IPR003616">
    <property type="entry name" value="Post-SET_dom"/>
</dbReference>
<evidence type="ECO:0000256" key="4">
    <source>
        <dbReference type="ARBA" id="ARBA00022491"/>
    </source>
</evidence>
<evidence type="ECO:0000256" key="17">
    <source>
        <dbReference type="SAM" id="MobiDB-lite"/>
    </source>
</evidence>
<feature type="domain" description="Post-SET" evidence="20">
    <location>
        <begin position="1303"/>
        <end position="1319"/>
    </location>
</feature>
<dbReference type="InterPro" id="IPR001739">
    <property type="entry name" value="Methyl_CpG_DNA-bd"/>
</dbReference>
<dbReference type="Pfam" id="PF00856">
    <property type="entry name" value="SET"/>
    <property type="match status" value="1"/>
</dbReference>
<feature type="compositionally biased region" description="Acidic residues" evidence="17">
    <location>
        <begin position="1084"/>
        <end position="1097"/>
    </location>
</feature>
<dbReference type="SUPFAM" id="SSF82199">
    <property type="entry name" value="SET domain"/>
    <property type="match status" value="1"/>
</dbReference>
<evidence type="ECO:0000256" key="1">
    <source>
        <dbReference type="ARBA" id="ARBA00004123"/>
    </source>
</evidence>
<keyword evidence="9" id="KW-0677">Repeat</keyword>
<accession>A0AAD8AVR0</accession>
<feature type="compositionally biased region" description="Basic residues" evidence="17">
    <location>
        <begin position="29"/>
        <end position="38"/>
    </location>
</feature>
<evidence type="ECO:0000259" key="19">
    <source>
        <dbReference type="PROSITE" id="PS50867"/>
    </source>
</evidence>
<keyword evidence="15" id="KW-0539">Nucleus</keyword>
<dbReference type="Pfam" id="PF01429">
    <property type="entry name" value="MBD"/>
    <property type="match status" value="1"/>
</dbReference>
<evidence type="ECO:0000256" key="9">
    <source>
        <dbReference type="ARBA" id="ARBA00022737"/>
    </source>
</evidence>
<feature type="compositionally biased region" description="Polar residues" evidence="17">
    <location>
        <begin position="1195"/>
        <end position="1206"/>
    </location>
</feature>
<feature type="compositionally biased region" description="Basic and acidic residues" evidence="17">
    <location>
        <begin position="1124"/>
        <end position="1139"/>
    </location>
</feature>
<dbReference type="InterPro" id="IPR040880">
    <property type="entry name" value="DUF5604"/>
</dbReference>
<dbReference type="SUPFAM" id="SSF54171">
    <property type="entry name" value="DNA-binding domain"/>
    <property type="match status" value="1"/>
</dbReference>
<dbReference type="CDD" id="cd10517">
    <property type="entry name" value="SET_SETDB1"/>
    <property type="match status" value="1"/>
</dbReference>
<organism evidence="22 23">
    <name type="scientific">Biomphalaria pfeifferi</name>
    <name type="common">Bloodfluke planorb</name>
    <name type="synonym">Freshwater snail</name>
    <dbReference type="NCBI Taxonomy" id="112525"/>
    <lineage>
        <taxon>Eukaryota</taxon>
        <taxon>Metazoa</taxon>
        <taxon>Spiralia</taxon>
        <taxon>Lophotrochozoa</taxon>
        <taxon>Mollusca</taxon>
        <taxon>Gastropoda</taxon>
        <taxon>Heterobranchia</taxon>
        <taxon>Euthyneura</taxon>
        <taxon>Panpulmonata</taxon>
        <taxon>Hygrophila</taxon>
        <taxon>Lymnaeoidea</taxon>
        <taxon>Planorbidae</taxon>
        <taxon>Biomphalaria</taxon>
    </lineage>
</organism>
<dbReference type="PROSITE" id="PS50280">
    <property type="entry name" value="SET"/>
    <property type="match status" value="1"/>
</dbReference>
<dbReference type="PANTHER" id="PTHR46024:SF1">
    <property type="entry name" value="HISTONE-LYSINE N-METHYLTRANSFERASE EGGLESS"/>
    <property type="match status" value="1"/>
</dbReference>
<dbReference type="PANTHER" id="PTHR46024">
    <property type="entry name" value="HISTONE-LYSINE N-METHYLTRANSFERASE EGGLESS"/>
    <property type="match status" value="1"/>
</dbReference>
<dbReference type="Proteomes" id="UP001233172">
    <property type="component" value="Unassembled WGS sequence"/>
</dbReference>
<dbReference type="InterPro" id="IPR041292">
    <property type="entry name" value="Tudor_4"/>
</dbReference>
<dbReference type="Gene3D" id="2.170.270.10">
    <property type="entry name" value="SET domain"/>
    <property type="match status" value="2"/>
</dbReference>
<reference evidence="22" key="2">
    <citation type="submission" date="2023-04" db="EMBL/GenBank/DDBJ databases">
        <authorList>
            <person name="Bu L."/>
            <person name="Lu L."/>
            <person name="Laidemitt M.R."/>
            <person name="Zhang S.M."/>
            <person name="Mutuku M."/>
            <person name="Mkoji G."/>
            <person name="Steinauer M."/>
            <person name="Loker E.S."/>
        </authorList>
    </citation>
    <scope>NUCLEOTIDE SEQUENCE</scope>
    <source>
        <strain evidence="22">KasaAsao</strain>
        <tissue evidence="22">Whole Snail</tissue>
    </source>
</reference>
<dbReference type="Pfam" id="PF18359">
    <property type="entry name" value="Tudor_5"/>
    <property type="match status" value="1"/>
</dbReference>
<evidence type="ECO:0000256" key="8">
    <source>
        <dbReference type="ARBA" id="ARBA00022723"/>
    </source>
</evidence>
<dbReference type="CDD" id="cd21181">
    <property type="entry name" value="Tudor_SETDB1_rpt2"/>
    <property type="match status" value="1"/>
</dbReference>
<feature type="compositionally biased region" description="Basic and acidic residues" evidence="17">
    <location>
        <begin position="728"/>
        <end position="740"/>
    </location>
</feature>
<dbReference type="CDD" id="cd20382">
    <property type="entry name" value="Tudor_SETDB1_rpt1"/>
    <property type="match status" value="1"/>
</dbReference>
<evidence type="ECO:0000256" key="14">
    <source>
        <dbReference type="ARBA" id="ARBA00023163"/>
    </source>
</evidence>
<comment type="subcellular location">
    <subcellularLocation>
        <location evidence="2">Chromosome</location>
    </subcellularLocation>
    <subcellularLocation>
        <location evidence="1">Nucleus</location>
    </subcellularLocation>
</comment>
<dbReference type="GO" id="GO:0046974">
    <property type="term" value="F:histone H3K9 methyltransferase activity"/>
    <property type="evidence" value="ECO:0007669"/>
    <property type="project" value="TreeGrafter"/>
</dbReference>
<feature type="compositionally biased region" description="Basic and acidic residues" evidence="17">
    <location>
        <begin position="39"/>
        <end position="53"/>
    </location>
</feature>
<evidence type="ECO:0000256" key="15">
    <source>
        <dbReference type="ARBA" id="ARBA00023242"/>
    </source>
</evidence>
<keyword evidence="5" id="KW-0489">Methyltransferase</keyword>
<keyword evidence="4" id="KW-0678">Repressor</keyword>
<keyword evidence="12" id="KW-0805">Transcription regulation</keyword>
<evidence type="ECO:0000256" key="3">
    <source>
        <dbReference type="ARBA" id="ARBA00022454"/>
    </source>
</evidence>
<dbReference type="Gene3D" id="2.30.30.140">
    <property type="match status" value="3"/>
</dbReference>
<evidence type="ECO:0000256" key="13">
    <source>
        <dbReference type="ARBA" id="ARBA00023054"/>
    </source>
</evidence>
<dbReference type="CDD" id="cd01395">
    <property type="entry name" value="HMT_MBD"/>
    <property type="match status" value="1"/>
</dbReference>
<dbReference type="InterPro" id="IPR001214">
    <property type="entry name" value="SET_dom"/>
</dbReference>
<dbReference type="GO" id="GO:0010629">
    <property type="term" value="P:negative regulation of gene expression"/>
    <property type="evidence" value="ECO:0007669"/>
    <property type="project" value="TreeGrafter"/>
</dbReference>
<keyword evidence="13 16" id="KW-0175">Coiled coil</keyword>
<keyword evidence="14" id="KW-0804">Transcription</keyword>
<reference evidence="22" key="1">
    <citation type="journal article" date="2023" name="PLoS Negl. Trop. Dis.">
        <title>A genome sequence for Biomphalaria pfeifferi, the major vector snail for the human-infecting parasite Schistosoma mansoni.</title>
        <authorList>
            <person name="Bu L."/>
            <person name="Lu L."/>
            <person name="Laidemitt M.R."/>
            <person name="Zhang S.M."/>
            <person name="Mutuku M."/>
            <person name="Mkoji G."/>
            <person name="Steinauer M."/>
            <person name="Loker E.S."/>
        </authorList>
    </citation>
    <scope>NUCLEOTIDE SEQUENCE</scope>
    <source>
        <strain evidence="22">KasaAsao</strain>
    </source>
</reference>
<dbReference type="GO" id="GO:0005634">
    <property type="term" value="C:nucleus"/>
    <property type="evidence" value="ECO:0007669"/>
    <property type="project" value="UniProtKB-SubCell"/>
</dbReference>
<dbReference type="PROSITE" id="PS50867">
    <property type="entry name" value="PRE_SET"/>
    <property type="match status" value="1"/>
</dbReference>
<feature type="domain" description="SET" evidence="18">
    <location>
        <begin position="1016"/>
        <end position="1294"/>
    </location>
</feature>
<proteinExistence type="predicted"/>